<gene>
    <name evidence="5" type="primary">rplB</name>
    <name evidence="9" type="ORF">A3J50_01115</name>
</gene>
<evidence type="ECO:0000256" key="2">
    <source>
        <dbReference type="ARBA" id="ARBA00022980"/>
    </source>
</evidence>
<dbReference type="NCBIfam" id="TIGR01171">
    <property type="entry name" value="rplB_bact"/>
    <property type="match status" value="1"/>
</dbReference>
<dbReference type="HAMAP" id="MF_01320_B">
    <property type="entry name" value="Ribosomal_uL2_B"/>
    <property type="match status" value="1"/>
</dbReference>
<dbReference type="FunFam" id="4.10.950.10:FF:000001">
    <property type="entry name" value="50S ribosomal protein L2"/>
    <property type="match status" value="1"/>
</dbReference>
<feature type="domain" description="Large ribosomal subunit protein uL2 C-terminal" evidence="7">
    <location>
        <begin position="124"/>
        <end position="253"/>
    </location>
</feature>
<comment type="subunit">
    <text evidence="5">Part of the 50S ribosomal subunit. Forms a bridge to the 30S subunit in the 70S ribosome.</text>
</comment>
<dbReference type="SUPFAM" id="SSF50104">
    <property type="entry name" value="Translation proteins SH3-like domain"/>
    <property type="match status" value="1"/>
</dbReference>
<protein>
    <recommendedName>
        <fullName evidence="4 5">Large ribosomal subunit protein uL2</fullName>
    </recommendedName>
</protein>
<dbReference type="InterPro" id="IPR012340">
    <property type="entry name" value="NA-bd_OB-fold"/>
</dbReference>
<feature type="region of interest" description="Disordered" evidence="6">
    <location>
        <begin position="1"/>
        <end position="48"/>
    </location>
</feature>
<dbReference type="GO" id="GO:0019843">
    <property type="term" value="F:rRNA binding"/>
    <property type="evidence" value="ECO:0007669"/>
    <property type="project" value="UniProtKB-UniRule"/>
</dbReference>
<keyword evidence="3 5" id="KW-0687">Ribonucleoprotein</keyword>
<dbReference type="GO" id="GO:0015934">
    <property type="term" value="C:large ribosomal subunit"/>
    <property type="evidence" value="ECO:0007669"/>
    <property type="project" value="InterPro"/>
</dbReference>
<comment type="caution">
    <text evidence="9">The sequence shown here is derived from an EMBL/GenBank/DDBJ whole genome shotgun (WGS) entry which is preliminary data.</text>
</comment>
<keyword evidence="2 5" id="KW-0689">Ribosomal protein</keyword>
<evidence type="ECO:0000259" key="7">
    <source>
        <dbReference type="SMART" id="SM01382"/>
    </source>
</evidence>
<dbReference type="SUPFAM" id="SSF50249">
    <property type="entry name" value="Nucleic acid-binding proteins"/>
    <property type="match status" value="1"/>
</dbReference>
<dbReference type="InterPro" id="IPR002171">
    <property type="entry name" value="Ribosomal_uL2"/>
</dbReference>
<dbReference type="EMBL" id="MHCX01000045">
    <property type="protein sequence ID" value="OGY28699.1"/>
    <property type="molecule type" value="Genomic_DNA"/>
</dbReference>
<dbReference type="FunFam" id="2.30.30.30:FF:000001">
    <property type="entry name" value="50S ribosomal protein L2"/>
    <property type="match status" value="1"/>
</dbReference>
<evidence type="ECO:0000256" key="4">
    <source>
        <dbReference type="ARBA" id="ARBA00035242"/>
    </source>
</evidence>
<comment type="similarity">
    <text evidence="1 5">Belongs to the universal ribosomal protein uL2 family.</text>
</comment>
<accession>A0A1G1WLV8</accession>
<feature type="domain" description="Large ribosomal subunit protein uL2 RNA-binding" evidence="8">
    <location>
        <begin position="42"/>
        <end position="118"/>
    </location>
</feature>
<evidence type="ECO:0000313" key="10">
    <source>
        <dbReference type="Proteomes" id="UP000177821"/>
    </source>
</evidence>
<dbReference type="Gene3D" id="2.40.50.140">
    <property type="entry name" value="Nucleic acid-binding proteins"/>
    <property type="match status" value="1"/>
</dbReference>
<organism evidence="9 10">
    <name type="scientific">Candidatus Woykebacteria bacterium RIFCSPHIGHO2_02_FULL_43_16b</name>
    <dbReference type="NCBI Taxonomy" id="1802601"/>
    <lineage>
        <taxon>Bacteria</taxon>
        <taxon>Candidatus Woykeibacteriota</taxon>
    </lineage>
</organism>
<comment type="function">
    <text evidence="5">One of the primary rRNA binding proteins. Required for association of the 30S and 50S subunits to form the 70S ribosome, for tRNA binding and peptide bond formation. It has been suggested to have peptidyltransferase activity; this is somewhat controversial. Makes several contacts with the 16S rRNA in the 70S ribosome.</text>
</comment>
<feature type="region of interest" description="Disordered" evidence="6">
    <location>
        <begin position="212"/>
        <end position="276"/>
    </location>
</feature>
<dbReference type="Gene3D" id="4.10.950.10">
    <property type="entry name" value="Ribosomal protein L2, domain 3"/>
    <property type="match status" value="1"/>
</dbReference>
<evidence type="ECO:0000256" key="3">
    <source>
        <dbReference type="ARBA" id="ARBA00023274"/>
    </source>
</evidence>
<name>A0A1G1WLV8_9BACT</name>
<sequence>MAIKKMGGSTPSRRFMTGLSKKDLTSSKPHKGLSRILPKTGGRDSTGRISVRHQAGKQKRLYREIDFRRDKFDVPGVVSTIEYDPNRSTSISLVTYKDGEKRYILAPQGLKVGDSVLSGEKVEAKVGNASPLKNLPIGSVVHNIEMSPHSGGQLARSAGTYATLMAIEDNWAHLKLPSGEVRKIPQNCMATLGALSNSDWKNIVIGKAGRSRYKGKKPTVRGVAMSPRDHPHGGGEGRSPIGMKSPKSPWGKFTLGKRTRKKTKASTSLILQRRKH</sequence>
<dbReference type="Pfam" id="PF00181">
    <property type="entry name" value="Ribosomal_L2_N"/>
    <property type="match status" value="1"/>
</dbReference>
<dbReference type="Gene3D" id="2.30.30.30">
    <property type="match status" value="1"/>
</dbReference>
<dbReference type="InterPro" id="IPR022669">
    <property type="entry name" value="Ribosomal_uL2_C"/>
</dbReference>
<evidence type="ECO:0000256" key="1">
    <source>
        <dbReference type="ARBA" id="ARBA00005636"/>
    </source>
</evidence>
<feature type="compositionally biased region" description="Basic residues" evidence="6">
    <location>
        <begin position="255"/>
        <end position="264"/>
    </location>
</feature>
<proteinExistence type="inferred from homology"/>
<dbReference type="AlphaFoldDB" id="A0A1G1WLV8"/>
<dbReference type="InterPro" id="IPR014726">
    <property type="entry name" value="Ribosomal_uL2_dom3"/>
</dbReference>
<reference evidence="9 10" key="1">
    <citation type="journal article" date="2016" name="Nat. Commun.">
        <title>Thousands of microbial genomes shed light on interconnected biogeochemical processes in an aquifer system.</title>
        <authorList>
            <person name="Anantharaman K."/>
            <person name="Brown C.T."/>
            <person name="Hug L.A."/>
            <person name="Sharon I."/>
            <person name="Castelle C.J."/>
            <person name="Probst A.J."/>
            <person name="Thomas B.C."/>
            <person name="Singh A."/>
            <person name="Wilkins M.J."/>
            <person name="Karaoz U."/>
            <person name="Brodie E.L."/>
            <person name="Williams K.H."/>
            <person name="Hubbard S.S."/>
            <person name="Banfield J.F."/>
        </authorList>
    </citation>
    <scope>NUCLEOTIDE SEQUENCE [LARGE SCALE GENOMIC DNA]</scope>
</reference>
<dbReference type="GO" id="GO:0002181">
    <property type="term" value="P:cytoplasmic translation"/>
    <property type="evidence" value="ECO:0007669"/>
    <property type="project" value="TreeGrafter"/>
</dbReference>
<keyword evidence="5" id="KW-0694">RNA-binding</keyword>
<dbReference type="InterPro" id="IPR008991">
    <property type="entry name" value="Translation_prot_SH3-like_sf"/>
</dbReference>
<dbReference type="PANTHER" id="PTHR13691:SF5">
    <property type="entry name" value="LARGE RIBOSOMAL SUBUNIT PROTEIN UL2M"/>
    <property type="match status" value="1"/>
</dbReference>
<dbReference type="SMART" id="SM01383">
    <property type="entry name" value="Ribosomal_L2"/>
    <property type="match status" value="1"/>
</dbReference>
<evidence type="ECO:0000256" key="5">
    <source>
        <dbReference type="HAMAP-Rule" id="MF_01320"/>
    </source>
</evidence>
<dbReference type="Proteomes" id="UP000177821">
    <property type="component" value="Unassembled WGS sequence"/>
</dbReference>
<dbReference type="SMART" id="SM01382">
    <property type="entry name" value="Ribosomal_L2_C"/>
    <property type="match status" value="1"/>
</dbReference>
<dbReference type="Pfam" id="PF03947">
    <property type="entry name" value="Ribosomal_L2_C"/>
    <property type="match status" value="1"/>
</dbReference>
<dbReference type="InterPro" id="IPR005880">
    <property type="entry name" value="Ribosomal_uL2_bac/org-type"/>
</dbReference>
<keyword evidence="5" id="KW-0699">rRNA-binding</keyword>
<evidence type="ECO:0000256" key="6">
    <source>
        <dbReference type="SAM" id="MobiDB-lite"/>
    </source>
</evidence>
<dbReference type="GO" id="GO:0003735">
    <property type="term" value="F:structural constituent of ribosome"/>
    <property type="evidence" value="ECO:0007669"/>
    <property type="project" value="InterPro"/>
</dbReference>
<dbReference type="InterPro" id="IPR014722">
    <property type="entry name" value="Rib_uL2_dom2"/>
</dbReference>
<dbReference type="InterPro" id="IPR022666">
    <property type="entry name" value="Ribosomal_uL2_RNA-bd_dom"/>
</dbReference>
<dbReference type="GO" id="GO:0016740">
    <property type="term" value="F:transferase activity"/>
    <property type="evidence" value="ECO:0007669"/>
    <property type="project" value="InterPro"/>
</dbReference>
<dbReference type="PANTHER" id="PTHR13691">
    <property type="entry name" value="RIBOSOMAL PROTEIN L2"/>
    <property type="match status" value="1"/>
</dbReference>
<evidence type="ECO:0000259" key="8">
    <source>
        <dbReference type="SMART" id="SM01383"/>
    </source>
</evidence>
<evidence type="ECO:0000313" key="9">
    <source>
        <dbReference type="EMBL" id="OGY28699.1"/>
    </source>
</evidence>
<dbReference type="PIRSF" id="PIRSF002158">
    <property type="entry name" value="Ribosomal_L2"/>
    <property type="match status" value="1"/>
</dbReference>